<evidence type="ECO:0000313" key="8">
    <source>
        <dbReference type="EMBL" id="HGB13723.1"/>
    </source>
</evidence>
<sequence>MCFWRRGDITAKTPKERRVGKGSLDAAVLRFPLHFRIQHFLLIISVTLLVLSAIPLWATRYPFSGWPAGVIDQFGGLEAVRAIHRRAGFLLIFTFAYHLLYVLIHPDGRRDFLLMLPTKKDFADLFQNLSYFLGKSQKPPRFGRFAYFEKFDYWAMFWGCVIMIGTGIIMLYSQTVAAVLPPTWTNAVLGVAREAHYHEAILAALALFIWHVFNVHFKPGKFPGSLVWWHGRITREEQEKEHPLEHEEMVSVSALNKEIL</sequence>
<dbReference type="InterPro" id="IPR051542">
    <property type="entry name" value="Hydrogenase_cytochrome"/>
</dbReference>
<dbReference type="PANTHER" id="PTHR30485">
    <property type="entry name" value="NI/FE-HYDROGENASE 1 B-TYPE CYTOCHROME SUBUNIT"/>
    <property type="match status" value="1"/>
</dbReference>
<reference evidence="8" key="1">
    <citation type="journal article" date="2020" name="mSystems">
        <title>Genome- and Community-Level Interaction Insights into Carbon Utilization and Element Cycling Functions of Hydrothermarchaeota in Hydrothermal Sediment.</title>
        <authorList>
            <person name="Zhou Z."/>
            <person name="Liu Y."/>
            <person name="Xu W."/>
            <person name="Pan J."/>
            <person name="Luo Z.H."/>
            <person name="Li M."/>
        </authorList>
    </citation>
    <scope>NUCLEOTIDE SEQUENCE [LARGE SCALE GENOMIC DNA]</scope>
    <source>
        <strain evidence="8">SpSt-776</strain>
    </source>
</reference>
<feature type="transmembrane region" description="Helical" evidence="6">
    <location>
        <begin position="87"/>
        <end position="104"/>
    </location>
</feature>
<accession>A0A7C3SHG7</accession>
<keyword evidence="4 6" id="KW-1133">Transmembrane helix</keyword>
<dbReference type="Gene3D" id="1.20.950.20">
    <property type="entry name" value="Transmembrane di-heme cytochromes, Chain C"/>
    <property type="match status" value="1"/>
</dbReference>
<comment type="subcellular location">
    <subcellularLocation>
        <location evidence="1">Cell membrane</location>
        <topology evidence="1">Multi-pass membrane protein</topology>
    </subcellularLocation>
</comment>
<dbReference type="EMBL" id="DTHB01000011">
    <property type="protein sequence ID" value="HGB13723.1"/>
    <property type="molecule type" value="Genomic_DNA"/>
</dbReference>
<dbReference type="AlphaFoldDB" id="A0A7C3SHG7"/>
<keyword evidence="3 6" id="KW-0812">Transmembrane</keyword>
<name>A0A7C3SHG7_9BACT</name>
<feature type="transmembrane region" description="Helical" evidence="6">
    <location>
        <begin position="151"/>
        <end position="175"/>
    </location>
</feature>
<organism evidence="8">
    <name type="scientific">Desulfobacca acetoxidans</name>
    <dbReference type="NCBI Taxonomy" id="60893"/>
    <lineage>
        <taxon>Bacteria</taxon>
        <taxon>Pseudomonadati</taxon>
        <taxon>Thermodesulfobacteriota</taxon>
        <taxon>Desulfobaccia</taxon>
        <taxon>Desulfobaccales</taxon>
        <taxon>Desulfobaccaceae</taxon>
        <taxon>Desulfobacca</taxon>
    </lineage>
</organism>
<dbReference type="Pfam" id="PF01292">
    <property type="entry name" value="Ni_hydr_CYTB"/>
    <property type="match status" value="1"/>
</dbReference>
<keyword evidence="2" id="KW-1003">Cell membrane</keyword>
<dbReference type="InterPro" id="IPR011577">
    <property type="entry name" value="Cyt_b561_bac/Ni-Hgenase"/>
</dbReference>
<evidence type="ECO:0000256" key="1">
    <source>
        <dbReference type="ARBA" id="ARBA00004651"/>
    </source>
</evidence>
<dbReference type="GO" id="GO:0005886">
    <property type="term" value="C:plasma membrane"/>
    <property type="evidence" value="ECO:0007669"/>
    <property type="project" value="UniProtKB-SubCell"/>
</dbReference>
<dbReference type="PANTHER" id="PTHR30485:SF0">
    <property type="entry name" value="NI_FE-HYDROGENASE 1 B-TYPE CYTOCHROME SUBUNIT-RELATED"/>
    <property type="match status" value="1"/>
</dbReference>
<feature type="transmembrane region" description="Helical" evidence="6">
    <location>
        <begin position="40"/>
        <end position="58"/>
    </location>
</feature>
<protein>
    <submittedName>
        <fullName evidence="8">Cytochrome b/b6 domain-containing protein</fullName>
    </submittedName>
</protein>
<comment type="caution">
    <text evidence="8">The sequence shown here is derived from an EMBL/GenBank/DDBJ whole genome shotgun (WGS) entry which is preliminary data.</text>
</comment>
<evidence type="ECO:0000259" key="7">
    <source>
        <dbReference type="Pfam" id="PF01292"/>
    </source>
</evidence>
<evidence type="ECO:0000256" key="3">
    <source>
        <dbReference type="ARBA" id="ARBA00022692"/>
    </source>
</evidence>
<feature type="transmembrane region" description="Helical" evidence="6">
    <location>
        <begin position="195"/>
        <end position="213"/>
    </location>
</feature>
<dbReference type="InterPro" id="IPR016174">
    <property type="entry name" value="Di-haem_cyt_TM"/>
</dbReference>
<feature type="domain" description="Cytochrome b561 bacterial/Ni-hydrogenase" evidence="7">
    <location>
        <begin position="36"/>
        <end position="114"/>
    </location>
</feature>
<keyword evidence="5 6" id="KW-0472">Membrane</keyword>
<gene>
    <name evidence="8" type="ORF">ENV62_00570</name>
</gene>
<dbReference type="GO" id="GO:0022904">
    <property type="term" value="P:respiratory electron transport chain"/>
    <property type="evidence" value="ECO:0007669"/>
    <property type="project" value="InterPro"/>
</dbReference>
<evidence type="ECO:0000256" key="2">
    <source>
        <dbReference type="ARBA" id="ARBA00022475"/>
    </source>
</evidence>
<evidence type="ECO:0000256" key="5">
    <source>
        <dbReference type="ARBA" id="ARBA00023136"/>
    </source>
</evidence>
<dbReference type="GO" id="GO:0020037">
    <property type="term" value="F:heme binding"/>
    <property type="evidence" value="ECO:0007669"/>
    <property type="project" value="TreeGrafter"/>
</dbReference>
<proteinExistence type="predicted"/>
<evidence type="ECO:0000256" key="4">
    <source>
        <dbReference type="ARBA" id="ARBA00022989"/>
    </source>
</evidence>
<dbReference type="SUPFAM" id="SSF81342">
    <property type="entry name" value="Transmembrane di-heme cytochromes"/>
    <property type="match status" value="1"/>
</dbReference>
<dbReference type="GO" id="GO:0009055">
    <property type="term" value="F:electron transfer activity"/>
    <property type="evidence" value="ECO:0007669"/>
    <property type="project" value="InterPro"/>
</dbReference>
<evidence type="ECO:0000256" key="6">
    <source>
        <dbReference type="SAM" id="Phobius"/>
    </source>
</evidence>